<keyword evidence="1" id="KW-0472">Membrane</keyword>
<dbReference type="PANTHER" id="PTHR36124:SF1">
    <property type="entry name" value="ER-BOUND OXYGENASE MPAB_MPAB'_RUBBER OXYGENASE CATALYTIC DOMAIN-CONTAINING PROTEIN"/>
    <property type="match status" value="1"/>
</dbReference>
<sequence>MISFSQVLDATVPHVSNVLQVKPITLTTGIAALFIGYLSFVQLLRFKRYREVHKKYQHKYEAGKLTPEDAQKIMRVSAMYDMPRLLGYSLAFALFKTYGIPSISKLLAATKQLKGSETISRRYADTEILISTWVGCPISGYATEDRTGEIDPRAMIALARVNYLHSRYNISNDDFLYTLILFIVEPMVWARKYGWRTLSPLEEHAYYIFWVEIGKRMGIRDIPESLESMKLWSRAYEKQYMVANPINSAVAGYTMGELLYSVPNAFGLRRWVENLSTCLLDEPVRIAMMKPAQPWYNHLFLRSVLYSISFVQRWLMLPRSDSNHRHPVLLDFLKNPDGTINPRMHPTKYTVLPWYKPEPSTILGRAWDRFLVLMKIHSHVPSKSLRSEGYRLEEVGPIKLETVAREEVLKAAAVLQGCPITGAFTQ</sequence>
<evidence type="ECO:0000256" key="1">
    <source>
        <dbReference type="SAM" id="Phobius"/>
    </source>
</evidence>
<name>A0A8H7C3T4_AGABI</name>
<reference evidence="3 4" key="1">
    <citation type="journal article" name="Sci. Rep.">
        <title>Telomere-to-telomere assembled and centromere annotated genomes of the two main subspecies of the button mushroom Agaricus bisporus reveal especially polymorphic chromosome ends.</title>
        <authorList>
            <person name="Sonnenberg A.S.M."/>
            <person name="Sedaghat-Telgerd N."/>
            <person name="Lavrijssen B."/>
            <person name="Ohm R.A."/>
            <person name="Hendrickx P.M."/>
            <person name="Scholtmeijer K."/>
            <person name="Baars J.J.P."/>
            <person name="van Peer A."/>
        </authorList>
    </citation>
    <scope>NUCLEOTIDE SEQUENCE [LARGE SCALE GENOMIC DNA]</scope>
    <source>
        <strain evidence="3 4">H119_p4</strain>
    </source>
</reference>
<keyword evidence="1" id="KW-0812">Transmembrane</keyword>
<proteinExistence type="predicted"/>
<feature type="domain" description="ER-bound oxygenase mpaB/mpaB'/Rubber oxygenase catalytic" evidence="2">
    <location>
        <begin position="166"/>
        <end position="288"/>
    </location>
</feature>
<feature type="transmembrane region" description="Helical" evidence="1">
    <location>
        <begin position="24"/>
        <end position="44"/>
    </location>
</feature>
<comment type="caution">
    <text evidence="3">The sequence shown here is derived from an EMBL/GenBank/DDBJ whole genome shotgun (WGS) entry which is preliminary data.</text>
</comment>
<dbReference type="GO" id="GO:0016491">
    <property type="term" value="F:oxidoreductase activity"/>
    <property type="evidence" value="ECO:0007669"/>
    <property type="project" value="InterPro"/>
</dbReference>
<accession>A0A8H7C3T4</accession>
<gene>
    <name evidence="3" type="ORF">Agabi119p4_9530</name>
</gene>
<dbReference type="PANTHER" id="PTHR36124">
    <property type="match status" value="1"/>
</dbReference>
<dbReference type="Pfam" id="PF09995">
    <property type="entry name" value="MPAB_Lcp_cat"/>
    <property type="match status" value="1"/>
</dbReference>
<evidence type="ECO:0000259" key="2">
    <source>
        <dbReference type="Pfam" id="PF09995"/>
    </source>
</evidence>
<dbReference type="Proteomes" id="UP000629468">
    <property type="component" value="Unassembled WGS sequence"/>
</dbReference>
<dbReference type="InterPro" id="IPR018713">
    <property type="entry name" value="MPAB/Lcp_cat_dom"/>
</dbReference>
<keyword evidence="1" id="KW-1133">Transmembrane helix</keyword>
<dbReference type="InterPro" id="IPR046366">
    <property type="entry name" value="MPAB"/>
</dbReference>
<dbReference type="EMBL" id="JABXXO010000013">
    <property type="protein sequence ID" value="KAF7761538.1"/>
    <property type="molecule type" value="Genomic_DNA"/>
</dbReference>
<dbReference type="AlphaFoldDB" id="A0A8H7C3T4"/>
<evidence type="ECO:0000313" key="3">
    <source>
        <dbReference type="EMBL" id="KAF7761538.1"/>
    </source>
</evidence>
<evidence type="ECO:0000313" key="4">
    <source>
        <dbReference type="Proteomes" id="UP000629468"/>
    </source>
</evidence>
<organism evidence="3 4">
    <name type="scientific">Agaricus bisporus var. burnettii</name>
    <dbReference type="NCBI Taxonomy" id="192524"/>
    <lineage>
        <taxon>Eukaryota</taxon>
        <taxon>Fungi</taxon>
        <taxon>Dikarya</taxon>
        <taxon>Basidiomycota</taxon>
        <taxon>Agaricomycotina</taxon>
        <taxon>Agaricomycetes</taxon>
        <taxon>Agaricomycetidae</taxon>
        <taxon>Agaricales</taxon>
        <taxon>Agaricineae</taxon>
        <taxon>Agaricaceae</taxon>
        <taxon>Agaricus</taxon>
    </lineage>
</organism>
<protein>
    <recommendedName>
        <fullName evidence="2">ER-bound oxygenase mpaB/mpaB'/Rubber oxygenase catalytic domain-containing protein</fullName>
    </recommendedName>
</protein>